<dbReference type="EMBL" id="KK119032">
    <property type="protein sequence ID" value="KFM74424.1"/>
    <property type="molecule type" value="Genomic_DNA"/>
</dbReference>
<accession>A0A087UAN5</accession>
<evidence type="ECO:0000313" key="3">
    <source>
        <dbReference type="Proteomes" id="UP000054359"/>
    </source>
</evidence>
<feature type="compositionally biased region" description="Polar residues" evidence="1">
    <location>
        <begin position="156"/>
        <end position="166"/>
    </location>
</feature>
<reference evidence="2 3" key="1">
    <citation type="submission" date="2013-11" db="EMBL/GenBank/DDBJ databases">
        <title>Genome sequencing of Stegodyphus mimosarum.</title>
        <authorList>
            <person name="Bechsgaard J."/>
        </authorList>
    </citation>
    <scope>NUCLEOTIDE SEQUENCE [LARGE SCALE GENOMIC DNA]</scope>
</reference>
<protein>
    <submittedName>
        <fullName evidence="2">Uncharacterized protein</fullName>
    </submittedName>
</protein>
<evidence type="ECO:0000256" key="1">
    <source>
        <dbReference type="SAM" id="MobiDB-lite"/>
    </source>
</evidence>
<dbReference type="OrthoDB" id="6423409at2759"/>
<proteinExistence type="predicted"/>
<evidence type="ECO:0000313" key="2">
    <source>
        <dbReference type="EMBL" id="KFM74424.1"/>
    </source>
</evidence>
<dbReference type="Proteomes" id="UP000054359">
    <property type="component" value="Unassembled WGS sequence"/>
</dbReference>
<dbReference type="AlphaFoldDB" id="A0A087UAN5"/>
<name>A0A087UAN5_STEMI</name>
<keyword evidence="3" id="KW-1185">Reference proteome</keyword>
<feature type="non-terminal residue" evidence="2">
    <location>
        <position position="233"/>
    </location>
</feature>
<sequence length="233" mass="26114">MLQNLVEEILQTMQFQSNSLECSSDKIKRKADIIETERESMSFEMCDKSVSVSCSSPTFVKENSLHIERKSMYTQTENDECGIQEDKESLKILIKEVLQDLKPKYDSDSLPELKEVTIFSKIHTEIQTEGKLTDSSIIIDNASKDTQVPLLETDSGKQAYSNQTKGKQNEGFTERSGDVAPEPVENLNKLEDILKEIHQHICENKNLASNSGVGSSSSVLPVQTRDVALQINP</sequence>
<gene>
    <name evidence="2" type="ORF">X975_12740</name>
</gene>
<feature type="region of interest" description="Disordered" evidence="1">
    <location>
        <begin position="152"/>
        <end position="181"/>
    </location>
</feature>
<organism evidence="2 3">
    <name type="scientific">Stegodyphus mimosarum</name>
    <name type="common">African social velvet spider</name>
    <dbReference type="NCBI Taxonomy" id="407821"/>
    <lineage>
        <taxon>Eukaryota</taxon>
        <taxon>Metazoa</taxon>
        <taxon>Ecdysozoa</taxon>
        <taxon>Arthropoda</taxon>
        <taxon>Chelicerata</taxon>
        <taxon>Arachnida</taxon>
        <taxon>Araneae</taxon>
        <taxon>Araneomorphae</taxon>
        <taxon>Entelegynae</taxon>
        <taxon>Eresoidea</taxon>
        <taxon>Eresidae</taxon>
        <taxon>Stegodyphus</taxon>
    </lineage>
</organism>